<dbReference type="SUPFAM" id="SSF54637">
    <property type="entry name" value="Thioesterase/thiol ester dehydrase-isomerase"/>
    <property type="match status" value="1"/>
</dbReference>
<sequence>MNASLLRRLINWWPPFLLTGIHATRITADYHEVDVELRLRWYNRNYVGTHFGGSLFAMTDAWYMLMLMHTLGRDYYVWDQSASIDFLAPGRGVVTARFRLDQGTLDDIRTRTDGGEKYLPQFNVEIVDTKGEIVARVQKTLYVRRKPKARESIPGSLD</sequence>
<dbReference type="Gene3D" id="3.10.129.10">
    <property type="entry name" value="Hotdog Thioesterase"/>
    <property type="match status" value="1"/>
</dbReference>
<dbReference type="InterPro" id="IPR027961">
    <property type="entry name" value="DUF4442"/>
</dbReference>
<protein>
    <submittedName>
        <fullName evidence="1">DUF4442 domain-containing protein</fullName>
    </submittedName>
</protein>
<evidence type="ECO:0000313" key="2">
    <source>
        <dbReference type="Proteomes" id="UP000604737"/>
    </source>
</evidence>
<dbReference type="InterPro" id="IPR029069">
    <property type="entry name" value="HotDog_dom_sf"/>
</dbReference>
<comment type="caution">
    <text evidence="1">The sequence shown here is derived from an EMBL/GenBank/DDBJ whole genome shotgun (WGS) entry which is preliminary data.</text>
</comment>
<evidence type="ECO:0000313" key="1">
    <source>
        <dbReference type="EMBL" id="GHD61055.1"/>
    </source>
</evidence>
<proteinExistence type="predicted"/>
<dbReference type="Pfam" id="PF14539">
    <property type="entry name" value="DUF4442"/>
    <property type="match status" value="1"/>
</dbReference>
<accession>A0ABQ3GYB6</accession>
<dbReference type="Proteomes" id="UP000604737">
    <property type="component" value="Unassembled WGS sequence"/>
</dbReference>
<organism evidence="1 2">
    <name type="scientific">Jeongeupia chitinilytica</name>
    <dbReference type="NCBI Taxonomy" id="1041641"/>
    <lineage>
        <taxon>Bacteria</taxon>
        <taxon>Pseudomonadati</taxon>
        <taxon>Pseudomonadota</taxon>
        <taxon>Betaproteobacteria</taxon>
        <taxon>Neisseriales</taxon>
        <taxon>Chitinibacteraceae</taxon>
        <taxon>Jeongeupia</taxon>
    </lineage>
</organism>
<name>A0ABQ3GYB6_9NEIS</name>
<keyword evidence="2" id="KW-1185">Reference proteome</keyword>
<dbReference type="RefSeq" id="WP_189459602.1">
    <property type="nucleotide sequence ID" value="NZ_BMYO01000003.1"/>
</dbReference>
<reference evidence="2" key="1">
    <citation type="journal article" date="2019" name="Int. J. Syst. Evol. Microbiol.">
        <title>The Global Catalogue of Microorganisms (GCM) 10K type strain sequencing project: providing services to taxonomists for standard genome sequencing and annotation.</title>
        <authorList>
            <consortium name="The Broad Institute Genomics Platform"/>
            <consortium name="The Broad Institute Genome Sequencing Center for Infectious Disease"/>
            <person name="Wu L."/>
            <person name="Ma J."/>
        </authorList>
    </citation>
    <scope>NUCLEOTIDE SEQUENCE [LARGE SCALE GENOMIC DNA]</scope>
    <source>
        <strain evidence="2">KCTC 23701</strain>
    </source>
</reference>
<gene>
    <name evidence="1" type="ORF">GCM10007350_15130</name>
</gene>
<dbReference type="EMBL" id="BMYO01000003">
    <property type="protein sequence ID" value="GHD61055.1"/>
    <property type="molecule type" value="Genomic_DNA"/>
</dbReference>